<name>A0A9D2ITA0_9FIRM</name>
<comment type="caution">
    <text evidence="12">The sequence shown here is derived from an EMBL/GenBank/DDBJ whole genome shotgun (WGS) entry which is preliminary data.</text>
</comment>
<evidence type="ECO:0000256" key="10">
    <source>
        <dbReference type="RuleBase" id="RU004181"/>
    </source>
</evidence>
<dbReference type="AlphaFoldDB" id="A0A9D2ITA0"/>
<evidence type="ECO:0000256" key="5">
    <source>
        <dbReference type="ARBA" id="ARBA00022750"/>
    </source>
</evidence>
<dbReference type="GO" id="GO:0004190">
    <property type="term" value="F:aspartic-type endopeptidase activity"/>
    <property type="evidence" value="ECO:0007669"/>
    <property type="project" value="UniProtKB-KW"/>
</dbReference>
<keyword evidence="3 9" id="KW-0645">Protease</keyword>
<evidence type="ECO:0000313" key="12">
    <source>
        <dbReference type="EMBL" id="HIZ21587.1"/>
    </source>
</evidence>
<evidence type="ECO:0000256" key="9">
    <source>
        <dbReference type="RuleBase" id="RU000594"/>
    </source>
</evidence>
<dbReference type="Proteomes" id="UP000824041">
    <property type="component" value="Unassembled WGS sequence"/>
</dbReference>
<keyword evidence="4 11" id="KW-0812">Transmembrane</keyword>
<accession>A0A9D2ITA0</accession>
<dbReference type="EMBL" id="DXBU01000025">
    <property type="protein sequence ID" value="HIZ21587.1"/>
    <property type="molecule type" value="Genomic_DNA"/>
</dbReference>
<protein>
    <recommendedName>
        <fullName evidence="9">Lipoprotein signal peptidase</fullName>
        <ecNumber evidence="9">3.4.23.36</ecNumber>
    </recommendedName>
</protein>
<feature type="non-terminal residue" evidence="12">
    <location>
        <position position="135"/>
    </location>
</feature>
<reference evidence="12" key="1">
    <citation type="journal article" date="2021" name="PeerJ">
        <title>Extensive microbial diversity within the chicken gut microbiome revealed by metagenomics and culture.</title>
        <authorList>
            <person name="Gilroy R."/>
            <person name="Ravi A."/>
            <person name="Getino M."/>
            <person name="Pursley I."/>
            <person name="Horton D.L."/>
            <person name="Alikhan N.F."/>
            <person name="Baker D."/>
            <person name="Gharbi K."/>
            <person name="Hall N."/>
            <person name="Watson M."/>
            <person name="Adriaenssens E.M."/>
            <person name="Foster-Nyarko E."/>
            <person name="Jarju S."/>
            <person name="Secka A."/>
            <person name="Antonio M."/>
            <person name="Oren A."/>
            <person name="Chaudhuri R.R."/>
            <person name="La Ragione R."/>
            <person name="Hildebrand F."/>
            <person name="Pallen M.J."/>
        </authorList>
    </citation>
    <scope>NUCLEOTIDE SEQUENCE</scope>
    <source>
        <strain evidence="12">14324</strain>
    </source>
</reference>
<evidence type="ECO:0000313" key="13">
    <source>
        <dbReference type="Proteomes" id="UP000824041"/>
    </source>
</evidence>
<keyword evidence="5 9" id="KW-0064">Aspartyl protease</keyword>
<evidence type="ECO:0000256" key="8">
    <source>
        <dbReference type="ARBA" id="ARBA00023136"/>
    </source>
</evidence>
<gene>
    <name evidence="12" type="primary">lspA</name>
    <name evidence="12" type="ORF">IAA21_02145</name>
</gene>
<evidence type="ECO:0000256" key="1">
    <source>
        <dbReference type="ARBA" id="ARBA00006139"/>
    </source>
</evidence>
<comment type="catalytic activity">
    <reaction evidence="9">
        <text>Release of signal peptides from bacterial membrane prolipoproteins. Hydrolyzes -Xaa-Yaa-Zaa-|-(S,diacylglyceryl)Cys-, in which Xaa is hydrophobic (preferably Leu), and Yaa (Ala or Ser) and Zaa (Gly or Ala) have small, neutral side chains.</text>
        <dbReference type="EC" id="3.4.23.36"/>
    </reaction>
</comment>
<dbReference type="PANTHER" id="PTHR33695:SF1">
    <property type="entry name" value="LIPOPROTEIN SIGNAL PEPTIDASE"/>
    <property type="match status" value="1"/>
</dbReference>
<sequence>MSRKRKRFLQASLAAVCIIGLLVFADQLTKYLAVSYLKGKTSIPLIQNVLELKYLENRGIAFGLFQGKISVFLLLCLLFFAAAFYCFIKIPKRSYYFPVLFILFLMTAGGVGNFIDRIYRGFVVDFIYLSLIDFP</sequence>
<comment type="similarity">
    <text evidence="1 10">Belongs to the peptidase A8 family.</text>
</comment>
<organism evidence="12 13">
    <name type="scientific">Candidatus Blautia faecigallinarum</name>
    <dbReference type="NCBI Taxonomy" id="2838488"/>
    <lineage>
        <taxon>Bacteria</taxon>
        <taxon>Bacillati</taxon>
        <taxon>Bacillota</taxon>
        <taxon>Clostridia</taxon>
        <taxon>Lachnospirales</taxon>
        <taxon>Lachnospiraceae</taxon>
        <taxon>Blautia</taxon>
    </lineage>
</organism>
<feature type="transmembrane region" description="Helical" evidence="11">
    <location>
        <begin position="95"/>
        <end position="115"/>
    </location>
</feature>
<reference evidence="12" key="2">
    <citation type="submission" date="2021-04" db="EMBL/GenBank/DDBJ databases">
        <authorList>
            <person name="Gilroy R."/>
        </authorList>
    </citation>
    <scope>NUCLEOTIDE SEQUENCE</scope>
    <source>
        <strain evidence="12">14324</strain>
    </source>
</reference>
<dbReference type="PANTHER" id="PTHR33695">
    <property type="entry name" value="LIPOPROTEIN SIGNAL PEPTIDASE"/>
    <property type="match status" value="1"/>
</dbReference>
<dbReference type="InterPro" id="IPR001872">
    <property type="entry name" value="Peptidase_A8"/>
</dbReference>
<feature type="transmembrane region" description="Helical" evidence="11">
    <location>
        <begin position="69"/>
        <end position="88"/>
    </location>
</feature>
<keyword evidence="7 11" id="KW-1133">Transmembrane helix</keyword>
<dbReference type="PRINTS" id="PR00781">
    <property type="entry name" value="LIPOSIGPTASE"/>
</dbReference>
<proteinExistence type="inferred from homology"/>
<keyword evidence="8 11" id="KW-0472">Membrane</keyword>
<dbReference type="Pfam" id="PF01252">
    <property type="entry name" value="Peptidase_A8"/>
    <property type="match status" value="1"/>
</dbReference>
<dbReference type="GO" id="GO:0006508">
    <property type="term" value="P:proteolysis"/>
    <property type="evidence" value="ECO:0007669"/>
    <property type="project" value="UniProtKB-KW"/>
</dbReference>
<evidence type="ECO:0000256" key="6">
    <source>
        <dbReference type="ARBA" id="ARBA00022801"/>
    </source>
</evidence>
<dbReference type="EC" id="3.4.23.36" evidence="9"/>
<evidence type="ECO:0000256" key="3">
    <source>
        <dbReference type="ARBA" id="ARBA00022670"/>
    </source>
</evidence>
<keyword evidence="6 9" id="KW-0378">Hydrolase</keyword>
<evidence type="ECO:0000256" key="11">
    <source>
        <dbReference type="SAM" id="Phobius"/>
    </source>
</evidence>
<dbReference type="GO" id="GO:0016020">
    <property type="term" value="C:membrane"/>
    <property type="evidence" value="ECO:0007669"/>
    <property type="project" value="InterPro"/>
</dbReference>
<evidence type="ECO:0000256" key="4">
    <source>
        <dbReference type="ARBA" id="ARBA00022692"/>
    </source>
</evidence>
<comment type="function">
    <text evidence="9">This protein specifically catalyzes the removal of signal peptides from prolipoproteins.</text>
</comment>
<keyword evidence="2" id="KW-1003">Cell membrane</keyword>
<evidence type="ECO:0000256" key="2">
    <source>
        <dbReference type="ARBA" id="ARBA00022475"/>
    </source>
</evidence>
<dbReference type="PROSITE" id="PS00855">
    <property type="entry name" value="SPASE_II"/>
    <property type="match status" value="1"/>
</dbReference>
<dbReference type="NCBIfam" id="TIGR00077">
    <property type="entry name" value="lspA"/>
    <property type="match status" value="1"/>
</dbReference>
<evidence type="ECO:0000256" key="7">
    <source>
        <dbReference type="ARBA" id="ARBA00022989"/>
    </source>
</evidence>